<dbReference type="InterPro" id="IPR011250">
    <property type="entry name" value="OMP/PagP_B-barrel"/>
</dbReference>
<reference evidence="5 6" key="1">
    <citation type="submission" date="2019-11" db="EMBL/GenBank/DDBJ databases">
        <title>Type strains purchased from KCTC, JCM and DSMZ.</title>
        <authorList>
            <person name="Lu H."/>
        </authorList>
    </citation>
    <scope>NUCLEOTIDE SEQUENCE [LARGE SCALE GENOMIC DNA]</scope>
    <source>
        <strain evidence="5 6">DSM 103461</strain>
    </source>
</reference>
<name>A0ABW9STU4_9BURK</name>
<dbReference type="EMBL" id="WNKW01000012">
    <property type="protein sequence ID" value="MTW35440.1"/>
    <property type="molecule type" value="Genomic_DNA"/>
</dbReference>
<comment type="caution">
    <text evidence="5">The sequence shown here is derived from an EMBL/GenBank/DDBJ whole genome shotgun (WGS) entry which is preliminary data.</text>
</comment>
<proteinExistence type="predicted"/>
<dbReference type="SUPFAM" id="SSF56925">
    <property type="entry name" value="OMPA-like"/>
    <property type="match status" value="1"/>
</dbReference>
<evidence type="ECO:0000313" key="5">
    <source>
        <dbReference type="EMBL" id="MTW35440.1"/>
    </source>
</evidence>
<sequence>MKKFVCLALPMLAASALAHADDFYLGANLSSATRGNIQIVDGATKVEQGQSKKGLPYGLYAGYALSKDWAVEAGYRGEAGAATFKLPQNYQMKMHTSAAYLAARGNWALNEDWTLFGKIGIARGEAKAEISGKNPPPAEKFSRTGAYLSVGAAYQVAKGVALDVQLEHTDKLKRDGLVANMDRIALGVKLDF</sequence>
<keyword evidence="6" id="KW-1185">Reference proteome</keyword>
<dbReference type="Gene3D" id="2.40.160.20">
    <property type="match status" value="1"/>
</dbReference>
<feature type="signal peptide" evidence="3">
    <location>
        <begin position="1"/>
        <end position="20"/>
    </location>
</feature>
<evidence type="ECO:0000256" key="2">
    <source>
        <dbReference type="ARBA" id="ARBA00022729"/>
    </source>
</evidence>
<evidence type="ECO:0000256" key="1">
    <source>
        <dbReference type="ARBA" id="ARBA00004442"/>
    </source>
</evidence>
<organism evidence="5 6">
    <name type="scientific">Pseudoduganella danionis</name>
    <dbReference type="NCBI Taxonomy" id="1890295"/>
    <lineage>
        <taxon>Bacteria</taxon>
        <taxon>Pseudomonadati</taxon>
        <taxon>Pseudomonadota</taxon>
        <taxon>Betaproteobacteria</taxon>
        <taxon>Burkholderiales</taxon>
        <taxon>Oxalobacteraceae</taxon>
        <taxon>Telluria group</taxon>
        <taxon>Pseudoduganella</taxon>
    </lineage>
</organism>
<keyword evidence="2 3" id="KW-0732">Signal</keyword>
<feature type="chain" id="PRO_5047464758" evidence="3">
    <location>
        <begin position="21"/>
        <end position="192"/>
    </location>
</feature>
<accession>A0ABW9STU4</accession>
<dbReference type="Pfam" id="PF13505">
    <property type="entry name" value="OMP_b-brl"/>
    <property type="match status" value="1"/>
</dbReference>
<feature type="domain" description="Outer membrane protein beta-barrel" evidence="4">
    <location>
        <begin position="4"/>
        <end position="192"/>
    </location>
</feature>
<gene>
    <name evidence="5" type="ORF">GM655_21835</name>
</gene>
<evidence type="ECO:0000313" key="6">
    <source>
        <dbReference type="Proteomes" id="UP000735592"/>
    </source>
</evidence>
<protein>
    <submittedName>
        <fullName evidence="5">Outer membrane beta-barrel protein</fullName>
    </submittedName>
</protein>
<evidence type="ECO:0000259" key="4">
    <source>
        <dbReference type="Pfam" id="PF13505"/>
    </source>
</evidence>
<comment type="subcellular location">
    <subcellularLocation>
        <location evidence="1">Cell outer membrane</location>
    </subcellularLocation>
</comment>
<evidence type="ECO:0000256" key="3">
    <source>
        <dbReference type="SAM" id="SignalP"/>
    </source>
</evidence>
<dbReference type="RefSeq" id="WP_155436781.1">
    <property type="nucleotide sequence ID" value="NZ_JBHLXK010000004.1"/>
</dbReference>
<dbReference type="Proteomes" id="UP000735592">
    <property type="component" value="Unassembled WGS sequence"/>
</dbReference>
<dbReference type="InterPro" id="IPR027385">
    <property type="entry name" value="Beta-barrel_OMP"/>
</dbReference>